<reference evidence="2" key="2">
    <citation type="submission" date="2012-04" db="EMBL/GenBank/DDBJ databases">
        <title>Complete genome sequence of Providencia stuartii clinical isolate MRSN 2154.</title>
        <authorList>
            <person name="Clifford R.J."/>
            <person name="Hang J."/>
            <person name="Riley M.C."/>
            <person name="Onmus-Leone F."/>
            <person name="Kuschner R.A."/>
            <person name="Lesho E.P."/>
            <person name="Waterman P.E."/>
        </authorList>
    </citation>
    <scope>NUCLEOTIDE SEQUENCE [LARGE SCALE GENOMIC DNA]</scope>
    <source>
        <strain evidence="2">MRSN 2154</strain>
    </source>
</reference>
<dbReference type="HOGENOM" id="CLU_2555587_0_0_6"/>
<protein>
    <submittedName>
        <fullName evidence="1">Uncharacterized protein</fullName>
    </submittedName>
</protein>
<dbReference type="Proteomes" id="UP000005012">
    <property type="component" value="Chromosome"/>
</dbReference>
<dbReference type="EMBL" id="CP003488">
    <property type="protein sequence ID" value="AFH93505.1"/>
    <property type="molecule type" value="Genomic_DNA"/>
</dbReference>
<dbReference type="KEGG" id="psi:S70_08210"/>
<organism evidence="1 2">
    <name type="scientific">Providencia stuartii (strain MRSN 2154)</name>
    <dbReference type="NCBI Taxonomy" id="1157951"/>
    <lineage>
        <taxon>Bacteria</taxon>
        <taxon>Pseudomonadati</taxon>
        <taxon>Pseudomonadota</taxon>
        <taxon>Gammaproteobacteria</taxon>
        <taxon>Enterobacterales</taxon>
        <taxon>Morganellaceae</taxon>
        <taxon>Providencia</taxon>
    </lineage>
</organism>
<gene>
    <name evidence="1" type="ordered locus">S70_08210</name>
</gene>
<evidence type="ECO:0000313" key="2">
    <source>
        <dbReference type="Proteomes" id="UP000005012"/>
    </source>
</evidence>
<name>A0A140NK71_PROSM</name>
<proteinExistence type="predicted"/>
<evidence type="ECO:0000313" key="1">
    <source>
        <dbReference type="EMBL" id="AFH93505.1"/>
    </source>
</evidence>
<reference evidence="1 2" key="1">
    <citation type="journal article" date="2012" name="J. Bacteriol.">
        <title>Complete Genome Sequence of Providencia stuartii Clinical Isolate MRSN 2154.</title>
        <authorList>
            <person name="Clifford R.J."/>
            <person name="Hang J."/>
            <person name="Riley M.C."/>
            <person name="Onmus-Leone F."/>
            <person name="Kuschner R.A."/>
            <person name="Lesho E.P."/>
            <person name="Waterman P.E."/>
        </authorList>
    </citation>
    <scope>NUCLEOTIDE SEQUENCE [LARGE SCALE GENOMIC DNA]</scope>
    <source>
        <strain evidence="1 2">MRSN 2154</strain>
    </source>
</reference>
<dbReference type="AlphaFoldDB" id="A0A140NK71"/>
<accession>A0A140NK71</accession>
<sequence>MLQYVRNRLIPANINTSTSPLNANFSLQFIHRDQEIAVYGEANSVLFDEVQTALHVACRDNGFSARQWASLSFPILIKLFTI</sequence>